<sequence length="117" mass="13019">MMYCTVLFSLETIVSFRGLFVVVYFGVGKSIGAASGSWLQDVFGERGSFRVLSWVAFASAFLYAAAFYGHKRWRMWRGKAEKTSDAVVPDGKVSTISRPDMQEMKNGIDNPSLVSDE</sequence>
<keyword evidence="2" id="KW-0812">Transmembrane</keyword>
<feature type="transmembrane region" description="Helical" evidence="2">
    <location>
        <begin position="7"/>
        <end position="27"/>
    </location>
</feature>
<keyword evidence="2" id="KW-0472">Membrane</keyword>
<keyword evidence="2" id="KW-1133">Transmembrane helix</keyword>
<feature type="transmembrane region" description="Helical" evidence="2">
    <location>
        <begin position="47"/>
        <end position="69"/>
    </location>
</feature>
<keyword evidence="4" id="KW-1185">Reference proteome</keyword>
<dbReference type="InterPro" id="IPR036259">
    <property type="entry name" value="MFS_trans_sf"/>
</dbReference>
<dbReference type="SUPFAM" id="SSF103473">
    <property type="entry name" value="MFS general substrate transporter"/>
    <property type="match status" value="1"/>
</dbReference>
<name>A0A5B7IJY5_PORTR</name>
<organism evidence="3 4">
    <name type="scientific">Portunus trituberculatus</name>
    <name type="common">Swimming crab</name>
    <name type="synonym">Neptunus trituberculatus</name>
    <dbReference type="NCBI Taxonomy" id="210409"/>
    <lineage>
        <taxon>Eukaryota</taxon>
        <taxon>Metazoa</taxon>
        <taxon>Ecdysozoa</taxon>
        <taxon>Arthropoda</taxon>
        <taxon>Crustacea</taxon>
        <taxon>Multicrustacea</taxon>
        <taxon>Malacostraca</taxon>
        <taxon>Eumalacostraca</taxon>
        <taxon>Eucarida</taxon>
        <taxon>Decapoda</taxon>
        <taxon>Pleocyemata</taxon>
        <taxon>Brachyura</taxon>
        <taxon>Eubrachyura</taxon>
        <taxon>Portunoidea</taxon>
        <taxon>Portunidae</taxon>
        <taxon>Portuninae</taxon>
        <taxon>Portunus</taxon>
    </lineage>
</organism>
<dbReference type="AlphaFoldDB" id="A0A5B7IJY5"/>
<dbReference type="OrthoDB" id="6361721at2759"/>
<protein>
    <recommendedName>
        <fullName evidence="5">Major facilitator superfamily associated domain-containing protein</fullName>
    </recommendedName>
</protein>
<evidence type="ECO:0000313" key="3">
    <source>
        <dbReference type="EMBL" id="MPC82146.1"/>
    </source>
</evidence>
<feature type="region of interest" description="Disordered" evidence="1">
    <location>
        <begin position="97"/>
        <end position="117"/>
    </location>
</feature>
<evidence type="ECO:0000313" key="4">
    <source>
        <dbReference type="Proteomes" id="UP000324222"/>
    </source>
</evidence>
<gene>
    <name evidence="3" type="ORF">E2C01_076792</name>
</gene>
<accession>A0A5B7IJY5</accession>
<comment type="caution">
    <text evidence="3">The sequence shown here is derived from an EMBL/GenBank/DDBJ whole genome shotgun (WGS) entry which is preliminary data.</text>
</comment>
<evidence type="ECO:0000256" key="2">
    <source>
        <dbReference type="SAM" id="Phobius"/>
    </source>
</evidence>
<proteinExistence type="predicted"/>
<dbReference type="Proteomes" id="UP000324222">
    <property type="component" value="Unassembled WGS sequence"/>
</dbReference>
<evidence type="ECO:0008006" key="5">
    <source>
        <dbReference type="Google" id="ProtNLM"/>
    </source>
</evidence>
<dbReference type="EMBL" id="VSRR010058973">
    <property type="protein sequence ID" value="MPC82146.1"/>
    <property type="molecule type" value="Genomic_DNA"/>
</dbReference>
<evidence type="ECO:0000256" key="1">
    <source>
        <dbReference type="SAM" id="MobiDB-lite"/>
    </source>
</evidence>
<reference evidence="3 4" key="1">
    <citation type="submission" date="2019-05" db="EMBL/GenBank/DDBJ databases">
        <title>Another draft genome of Portunus trituberculatus and its Hox gene families provides insights of decapod evolution.</title>
        <authorList>
            <person name="Jeong J.-H."/>
            <person name="Song I."/>
            <person name="Kim S."/>
            <person name="Choi T."/>
            <person name="Kim D."/>
            <person name="Ryu S."/>
            <person name="Kim W."/>
        </authorList>
    </citation>
    <scope>NUCLEOTIDE SEQUENCE [LARGE SCALE GENOMIC DNA]</scope>
    <source>
        <tissue evidence="3">Muscle</tissue>
    </source>
</reference>